<evidence type="ECO:0000256" key="7">
    <source>
        <dbReference type="RuleBase" id="RU364023"/>
    </source>
</evidence>
<feature type="compositionally biased region" description="Acidic residues" evidence="8">
    <location>
        <begin position="528"/>
        <end position="554"/>
    </location>
</feature>
<reference evidence="10" key="1">
    <citation type="submission" date="2022-07" db="EMBL/GenBank/DDBJ databases">
        <title>Genome Sequence of Xylaria arbuscula.</title>
        <authorList>
            <person name="Buettner E."/>
        </authorList>
    </citation>
    <scope>NUCLEOTIDE SEQUENCE</scope>
    <source>
        <strain evidence="10">VT107</strain>
    </source>
</reference>
<comment type="caution">
    <text evidence="10">The sequence shown here is derived from an EMBL/GenBank/DDBJ whole genome shotgun (WGS) entry which is preliminary data.</text>
</comment>
<keyword evidence="6 7" id="KW-0539">Nucleus</keyword>
<feature type="region of interest" description="Disordered" evidence="8">
    <location>
        <begin position="477"/>
        <end position="587"/>
    </location>
</feature>
<dbReference type="Pfam" id="PF01926">
    <property type="entry name" value="MMR_HSR1"/>
    <property type="match status" value="1"/>
</dbReference>
<proteinExistence type="inferred from homology"/>
<dbReference type="OrthoDB" id="444945at2759"/>
<sequence length="587" mass="65104">MGTGKKERTRLAREGKSGDSMQNVKIKGENFYRDAKKVRNLNIRKDLGPRRNAEGKIVQAAKYQSRDAPVARIEPNRKWFTNTRVISQDSLSSFREAMAEKASDPYSVLLKSNKLPMSLLETGSEVPGLKQHQAKMTIETSSYAETFGPKSQRKRVKLGVSSIEDLAEDTETSMDAYKERLEQARLLSGAGESSADGQEGGDPLSLAIEPVFSKGTSKRIWNELYKVLDSSDVVLHVLDARNPEGTRCRAVERYLATEASHKHICFILNKVDLIPTSVAAAWVKHLSKEVPTLAFHGSITNSFGKGQLISLLRQFSSLHKDRKQISVGVIGYPNVGKSSVINTLSGKKVAQVAPIPGETKVWQFVTLMKRIYLIDCPGIVPPNPNDKPEDILLRGVVRIEKVENPEQYILPMMNKVKPHHLQKTYEIGTWKDHHEFLEILGRKNGRLLKGGEIDMDGVAKTVLTDFLRGRIPWFTPAPKAEGNVGTDVIEGRQGRLGEMPKKRKRDEEDAASVSKPLAKPKDTKGAVEDDDVDDDADGDEFEGFSEDDQSDDAAEDKVEDAASDDEEDMIPLEELSDDSSSDGEEHG</sequence>
<organism evidence="10 11">
    <name type="scientific">Xylaria arbuscula</name>
    <dbReference type="NCBI Taxonomy" id="114810"/>
    <lineage>
        <taxon>Eukaryota</taxon>
        <taxon>Fungi</taxon>
        <taxon>Dikarya</taxon>
        <taxon>Ascomycota</taxon>
        <taxon>Pezizomycotina</taxon>
        <taxon>Sordariomycetes</taxon>
        <taxon>Xylariomycetidae</taxon>
        <taxon>Xylariales</taxon>
        <taxon>Xylariaceae</taxon>
        <taxon>Xylaria</taxon>
    </lineage>
</organism>
<evidence type="ECO:0000313" key="11">
    <source>
        <dbReference type="Proteomes" id="UP001148614"/>
    </source>
</evidence>
<dbReference type="Pfam" id="PF08153">
    <property type="entry name" value="NGP1NT"/>
    <property type="match status" value="1"/>
</dbReference>
<dbReference type="FunFam" id="3.40.50.300:FF:000559">
    <property type="entry name" value="Nuclear/nucleolar GTPase 2"/>
    <property type="match status" value="1"/>
</dbReference>
<feature type="compositionally biased region" description="Acidic residues" evidence="8">
    <location>
        <begin position="561"/>
        <end position="587"/>
    </location>
</feature>
<dbReference type="PANTHER" id="PTHR11089">
    <property type="entry name" value="GTP-BINDING PROTEIN-RELATED"/>
    <property type="match status" value="1"/>
</dbReference>
<dbReference type="VEuPathDB" id="FungiDB:F4678DRAFT_414986"/>
<evidence type="ECO:0000256" key="8">
    <source>
        <dbReference type="SAM" id="MobiDB-lite"/>
    </source>
</evidence>
<evidence type="ECO:0000256" key="1">
    <source>
        <dbReference type="ARBA" id="ARBA00003892"/>
    </source>
</evidence>
<dbReference type="InterPro" id="IPR024929">
    <property type="entry name" value="GNL2_CP_dom"/>
</dbReference>
<feature type="region of interest" description="Disordered" evidence="8">
    <location>
        <begin position="1"/>
        <end position="23"/>
    </location>
</feature>
<feature type="compositionally biased region" description="Basic and acidic residues" evidence="8">
    <location>
        <begin position="1"/>
        <end position="17"/>
    </location>
</feature>
<dbReference type="InterPro" id="IPR006073">
    <property type="entry name" value="GTP-bd"/>
</dbReference>
<keyword evidence="11" id="KW-1185">Reference proteome</keyword>
<evidence type="ECO:0000256" key="3">
    <source>
        <dbReference type="ARBA" id="ARBA00022127"/>
    </source>
</evidence>
<dbReference type="InterPro" id="IPR012971">
    <property type="entry name" value="NOG2_N_dom"/>
</dbReference>
<dbReference type="SUPFAM" id="SSF52540">
    <property type="entry name" value="P-loop containing nucleoside triphosphate hydrolases"/>
    <property type="match status" value="1"/>
</dbReference>
<keyword evidence="4 7" id="KW-0547">Nucleotide-binding</keyword>
<evidence type="ECO:0000256" key="6">
    <source>
        <dbReference type="ARBA" id="ARBA00023242"/>
    </source>
</evidence>
<dbReference type="InterPro" id="IPR050755">
    <property type="entry name" value="TRAFAC_YlqF/YawG_RiboMat"/>
</dbReference>
<dbReference type="InterPro" id="IPR027417">
    <property type="entry name" value="P-loop_NTPase"/>
</dbReference>
<evidence type="ECO:0000259" key="9">
    <source>
        <dbReference type="PROSITE" id="PS51721"/>
    </source>
</evidence>
<evidence type="ECO:0000313" key="10">
    <source>
        <dbReference type="EMBL" id="KAJ3552980.1"/>
    </source>
</evidence>
<evidence type="ECO:0000256" key="4">
    <source>
        <dbReference type="ARBA" id="ARBA00022741"/>
    </source>
</evidence>
<protein>
    <recommendedName>
        <fullName evidence="3 7">Nucleolar GTP-binding protein 2</fullName>
    </recommendedName>
</protein>
<dbReference type="AlphaFoldDB" id="A0A9W8N3R2"/>
<dbReference type="Proteomes" id="UP001148614">
    <property type="component" value="Unassembled WGS sequence"/>
</dbReference>
<comment type="subcellular location">
    <subcellularLocation>
        <location evidence="2 7">Nucleus</location>
        <location evidence="2 7">Nucleolus</location>
    </subcellularLocation>
</comment>
<comment type="similarity">
    <text evidence="7">Belongs to the TRAFAC class YlqF/YawG GTPase family. NOG2 subfamily.</text>
</comment>
<dbReference type="Gene3D" id="3.40.50.300">
    <property type="entry name" value="P-loop containing nucleotide triphosphate hydrolases"/>
    <property type="match status" value="1"/>
</dbReference>
<accession>A0A9W8N3R2</accession>
<evidence type="ECO:0000256" key="5">
    <source>
        <dbReference type="ARBA" id="ARBA00023134"/>
    </source>
</evidence>
<dbReference type="CDD" id="cd01858">
    <property type="entry name" value="NGP_1"/>
    <property type="match status" value="1"/>
</dbReference>
<dbReference type="PROSITE" id="PS51721">
    <property type="entry name" value="G_CP"/>
    <property type="match status" value="1"/>
</dbReference>
<feature type="compositionally biased region" description="Basic and acidic residues" evidence="8">
    <location>
        <begin position="489"/>
        <end position="500"/>
    </location>
</feature>
<comment type="function">
    <text evidence="1 7">GTPase that associates with pre-60S ribosomal subunits in the nucleolus and is required for their nuclear export and maturation.</text>
</comment>
<dbReference type="PANTHER" id="PTHR11089:SF9">
    <property type="entry name" value="NUCLEOLAR GTP-BINDING PROTEIN 2"/>
    <property type="match status" value="1"/>
</dbReference>
<name>A0A9W8N3R2_9PEZI</name>
<dbReference type="InterPro" id="IPR030378">
    <property type="entry name" value="G_CP_dom"/>
</dbReference>
<keyword evidence="5 7" id="KW-0342">GTP-binding</keyword>
<dbReference type="Gene3D" id="1.10.1580.10">
    <property type="match status" value="1"/>
</dbReference>
<dbReference type="GO" id="GO:0005730">
    <property type="term" value="C:nucleolus"/>
    <property type="evidence" value="ECO:0007669"/>
    <property type="project" value="UniProtKB-SubCell"/>
</dbReference>
<feature type="domain" description="CP-type G" evidence="9">
    <location>
        <begin position="221"/>
        <end position="382"/>
    </location>
</feature>
<dbReference type="InterPro" id="IPR023179">
    <property type="entry name" value="GTP-bd_ortho_bundle_sf"/>
</dbReference>
<evidence type="ECO:0000256" key="2">
    <source>
        <dbReference type="ARBA" id="ARBA00004604"/>
    </source>
</evidence>
<dbReference type="EMBL" id="JANPWZ010003373">
    <property type="protein sequence ID" value="KAJ3552980.1"/>
    <property type="molecule type" value="Genomic_DNA"/>
</dbReference>
<dbReference type="PRINTS" id="PR00326">
    <property type="entry name" value="GTP1OBG"/>
</dbReference>
<gene>
    <name evidence="10" type="ORF">NPX13_g10988</name>
</gene>
<dbReference type="GO" id="GO:0005525">
    <property type="term" value="F:GTP binding"/>
    <property type="evidence" value="ECO:0007669"/>
    <property type="project" value="UniProtKB-KW"/>
</dbReference>